<dbReference type="Pfam" id="PF14291">
    <property type="entry name" value="DUF4371"/>
    <property type="match status" value="1"/>
</dbReference>
<dbReference type="PANTHER" id="PTHR45749">
    <property type="match status" value="1"/>
</dbReference>
<dbReference type="InterPro" id="IPR025398">
    <property type="entry name" value="DUF4371"/>
</dbReference>
<name>A0A067DBF6_CITSI</name>
<evidence type="ECO:0000313" key="3">
    <source>
        <dbReference type="Proteomes" id="UP000027120"/>
    </source>
</evidence>
<feature type="non-terminal residue" evidence="2">
    <location>
        <position position="303"/>
    </location>
</feature>
<feature type="domain" description="DUF4371" evidence="1">
    <location>
        <begin position="5"/>
        <end position="146"/>
    </location>
</feature>
<keyword evidence="3" id="KW-1185">Reference proteome</keyword>
<dbReference type="STRING" id="2711.A0A067DBF6"/>
<accession>A0A067DBF6</accession>
<dbReference type="PANTHER" id="PTHR45749:SF26">
    <property type="entry name" value="ZINC FINGER MYM-TYPE PROTEIN 1-LIKE"/>
    <property type="match status" value="1"/>
</dbReference>
<dbReference type="Proteomes" id="UP000027120">
    <property type="component" value="Unassembled WGS sequence"/>
</dbReference>
<proteinExistence type="predicted"/>
<reference evidence="2 3" key="1">
    <citation type="submission" date="2014-04" db="EMBL/GenBank/DDBJ databases">
        <authorList>
            <consortium name="International Citrus Genome Consortium"/>
            <person name="Gmitter F."/>
            <person name="Chen C."/>
            <person name="Farmerie W."/>
            <person name="Harkins T."/>
            <person name="Desany B."/>
            <person name="Mohiuddin M."/>
            <person name="Kodira C."/>
            <person name="Borodovsky M."/>
            <person name="Lomsadze A."/>
            <person name="Burns P."/>
            <person name="Jenkins J."/>
            <person name="Prochnik S."/>
            <person name="Shu S."/>
            <person name="Chapman J."/>
            <person name="Pitluck S."/>
            <person name="Schmutz J."/>
            <person name="Rokhsar D."/>
        </authorList>
    </citation>
    <scope>NUCLEOTIDE SEQUENCE</scope>
</reference>
<protein>
    <recommendedName>
        <fullName evidence="1">DUF4371 domain-containing protein</fullName>
    </recommendedName>
</protein>
<evidence type="ECO:0000259" key="1">
    <source>
        <dbReference type="Pfam" id="PF14291"/>
    </source>
</evidence>
<gene>
    <name evidence="2" type="ORF">CISIN_1g047132mg</name>
</gene>
<dbReference type="AlphaFoldDB" id="A0A067DBF6"/>
<dbReference type="EMBL" id="KK787281">
    <property type="protein sequence ID" value="KDO38895.1"/>
    <property type="molecule type" value="Genomic_DNA"/>
</dbReference>
<evidence type="ECO:0000313" key="2">
    <source>
        <dbReference type="EMBL" id="KDO38895.1"/>
    </source>
</evidence>
<sequence length="303" mass="34965">MGFKIGTTKWLTKQACAFRGHDELVNSLNHGNFIELIKLLAKMNEEINKISTKIQKKLLNIIANKVQHKIQDEVDTKFCIIVDEALDESHKEQMAIILKYVDCDDETKALSLKNEICSVLAQCNLLLKVLRGQGYDGASNMIGKWNELRYLFLNDCSYAYYVHCFAHRLQKLNSIVNFPSASSKCYFELKSASEKEIIYFNTLEELETNTTTNQVRTLQGLEIHVGAHILLHSVLDLIDEFKSFDIDNICSLAEKVYPHDFTPNEVLALRRELEQYKIDVLSNPWFQNIASFMSNVERFIERK</sequence>
<organism evidence="2 3">
    <name type="scientific">Citrus sinensis</name>
    <name type="common">Sweet orange</name>
    <name type="synonym">Citrus aurantium var. sinensis</name>
    <dbReference type="NCBI Taxonomy" id="2711"/>
    <lineage>
        <taxon>Eukaryota</taxon>
        <taxon>Viridiplantae</taxon>
        <taxon>Streptophyta</taxon>
        <taxon>Embryophyta</taxon>
        <taxon>Tracheophyta</taxon>
        <taxon>Spermatophyta</taxon>
        <taxon>Magnoliopsida</taxon>
        <taxon>eudicotyledons</taxon>
        <taxon>Gunneridae</taxon>
        <taxon>Pentapetalae</taxon>
        <taxon>rosids</taxon>
        <taxon>malvids</taxon>
        <taxon>Sapindales</taxon>
        <taxon>Rutaceae</taxon>
        <taxon>Aurantioideae</taxon>
        <taxon>Citrus</taxon>
    </lineage>
</organism>